<evidence type="ECO:0000313" key="2">
    <source>
        <dbReference type="Proteomes" id="UP000824540"/>
    </source>
</evidence>
<proteinExistence type="predicted"/>
<dbReference type="EMBL" id="JAFBMS010000020">
    <property type="protein sequence ID" value="KAG9344495.1"/>
    <property type="molecule type" value="Genomic_DNA"/>
</dbReference>
<protein>
    <submittedName>
        <fullName evidence="1">Uncharacterized protein</fullName>
    </submittedName>
</protein>
<dbReference type="AlphaFoldDB" id="A0A8T2NVX0"/>
<dbReference type="Proteomes" id="UP000824540">
    <property type="component" value="Unassembled WGS sequence"/>
</dbReference>
<name>A0A8T2NVX0_9TELE</name>
<reference evidence="1" key="1">
    <citation type="thesis" date="2021" institute="BYU ScholarsArchive" country="Provo, UT, USA">
        <title>Applications of and Algorithms for Genome Assembly and Genomic Analyses with an Emphasis on Marine Teleosts.</title>
        <authorList>
            <person name="Pickett B.D."/>
        </authorList>
    </citation>
    <scope>NUCLEOTIDE SEQUENCE</scope>
    <source>
        <strain evidence="1">HI-2016</strain>
    </source>
</reference>
<keyword evidence="2" id="KW-1185">Reference proteome</keyword>
<comment type="caution">
    <text evidence="1">The sequence shown here is derived from an EMBL/GenBank/DDBJ whole genome shotgun (WGS) entry which is preliminary data.</text>
</comment>
<evidence type="ECO:0000313" key="1">
    <source>
        <dbReference type="EMBL" id="KAG9344495.1"/>
    </source>
</evidence>
<gene>
    <name evidence="1" type="ORF">JZ751_011165</name>
</gene>
<organism evidence="1 2">
    <name type="scientific">Albula glossodonta</name>
    <name type="common">roundjaw bonefish</name>
    <dbReference type="NCBI Taxonomy" id="121402"/>
    <lineage>
        <taxon>Eukaryota</taxon>
        <taxon>Metazoa</taxon>
        <taxon>Chordata</taxon>
        <taxon>Craniata</taxon>
        <taxon>Vertebrata</taxon>
        <taxon>Euteleostomi</taxon>
        <taxon>Actinopterygii</taxon>
        <taxon>Neopterygii</taxon>
        <taxon>Teleostei</taxon>
        <taxon>Albuliformes</taxon>
        <taxon>Albulidae</taxon>
        <taxon>Albula</taxon>
    </lineage>
</organism>
<sequence length="113" mass="13036">MLGLRDYRWQRSTIGVLHPMINLEGRFNLIPHRGGENISRLGNDTLQRRRKLHRLRGKAEKKGRPCNTGGRVLPGRADCPASLVIASKLAPPDEEKRKPQLLLEWFWYEQGQN</sequence>
<accession>A0A8T2NVX0</accession>